<dbReference type="Gene3D" id="3.40.50.150">
    <property type="entry name" value="Vaccinia Virus protein VP39"/>
    <property type="match status" value="1"/>
</dbReference>
<dbReference type="InterPro" id="IPR041698">
    <property type="entry name" value="Methyltransf_25"/>
</dbReference>
<dbReference type="RefSeq" id="WP_200325698.1">
    <property type="nucleotide sequence ID" value="NZ_JAENJH010000013.1"/>
</dbReference>
<protein>
    <submittedName>
        <fullName evidence="2">Methyltransferase domain-containing protein</fullName>
    </submittedName>
</protein>
<organism evidence="2 3">
    <name type="scientific">Prauserella cavernicola</name>
    <dbReference type="NCBI Taxonomy" id="2800127"/>
    <lineage>
        <taxon>Bacteria</taxon>
        <taxon>Bacillati</taxon>
        <taxon>Actinomycetota</taxon>
        <taxon>Actinomycetes</taxon>
        <taxon>Pseudonocardiales</taxon>
        <taxon>Pseudonocardiaceae</taxon>
        <taxon>Prauserella</taxon>
    </lineage>
</organism>
<dbReference type="SUPFAM" id="SSF53335">
    <property type="entry name" value="S-adenosyl-L-methionine-dependent methyltransferases"/>
    <property type="match status" value="1"/>
</dbReference>
<dbReference type="Pfam" id="PF13649">
    <property type="entry name" value="Methyltransf_25"/>
    <property type="match status" value="1"/>
</dbReference>
<keyword evidence="2" id="KW-0808">Transferase</keyword>
<sequence>MSAEADRLRWNERYAAAPPDFTPHRLVAEAERAGIPDGAVLDLACGRSGSALALAAGGRAVTAVDISDVALSQLGAEARRRGLAVRLVEADAPAFAAADEGSYALVLATRYWDTAAFTSAAGLVAEGGLLAWEALAAAAGEPPRPFRVRPGELRARLPAGFDVLTDVTDQQSSRILARRARVPA</sequence>
<reference evidence="2" key="1">
    <citation type="submission" date="2020-12" db="EMBL/GenBank/DDBJ databases">
        <title>Prauserella sp. ASG 168, a novel actinomycete isolated from cave rock.</title>
        <authorList>
            <person name="Suriyachadkun C."/>
        </authorList>
    </citation>
    <scope>NUCLEOTIDE SEQUENCE</scope>
    <source>
        <strain evidence="2">ASG 168</strain>
    </source>
</reference>
<evidence type="ECO:0000259" key="1">
    <source>
        <dbReference type="Pfam" id="PF13649"/>
    </source>
</evidence>
<keyword evidence="2" id="KW-0489">Methyltransferase</keyword>
<evidence type="ECO:0000313" key="3">
    <source>
        <dbReference type="Proteomes" id="UP000635245"/>
    </source>
</evidence>
<comment type="caution">
    <text evidence="2">The sequence shown here is derived from an EMBL/GenBank/DDBJ whole genome shotgun (WGS) entry which is preliminary data.</text>
</comment>
<keyword evidence="3" id="KW-1185">Reference proteome</keyword>
<dbReference type="InterPro" id="IPR029063">
    <property type="entry name" value="SAM-dependent_MTases_sf"/>
</dbReference>
<gene>
    <name evidence="2" type="ORF">JHE00_32655</name>
</gene>
<dbReference type="Proteomes" id="UP000635245">
    <property type="component" value="Unassembled WGS sequence"/>
</dbReference>
<proteinExistence type="predicted"/>
<dbReference type="EMBL" id="JAENJH010000013">
    <property type="protein sequence ID" value="MBK1789107.1"/>
    <property type="molecule type" value="Genomic_DNA"/>
</dbReference>
<dbReference type="GO" id="GO:0008168">
    <property type="term" value="F:methyltransferase activity"/>
    <property type="evidence" value="ECO:0007669"/>
    <property type="project" value="UniProtKB-KW"/>
</dbReference>
<name>A0A934QZV1_9PSEU</name>
<dbReference type="GO" id="GO:0032259">
    <property type="term" value="P:methylation"/>
    <property type="evidence" value="ECO:0007669"/>
    <property type="project" value="UniProtKB-KW"/>
</dbReference>
<accession>A0A934QZV1</accession>
<feature type="domain" description="Methyltransferase" evidence="1">
    <location>
        <begin position="40"/>
        <end position="127"/>
    </location>
</feature>
<dbReference type="AlphaFoldDB" id="A0A934QZV1"/>
<evidence type="ECO:0000313" key="2">
    <source>
        <dbReference type="EMBL" id="MBK1789107.1"/>
    </source>
</evidence>